<dbReference type="EMBL" id="REGN01010103">
    <property type="protein sequence ID" value="RMZ99702.1"/>
    <property type="molecule type" value="Genomic_DNA"/>
</dbReference>
<feature type="compositionally biased region" description="Polar residues" evidence="1">
    <location>
        <begin position="30"/>
        <end position="41"/>
    </location>
</feature>
<protein>
    <submittedName>
        <fullName evidence="2">Uncharacterized protein</fullName>
    </submittedName>
</protein>
<organism evidence="2 3">
    <name type="scientific">Brachionus plicatilis</name>
    <name type="common">Marine rotifer</name>
    <name type="synonym">Brachionus muelleri</name>
    <dbReference type="NCBI Taxonomy" id="10195"/>
    <lineage>
        <taxon>Eukaryota</taxon>
        <taxon>Metazoa</taxon>
        <taxon>Spiralia</taxon>
        <taxon>Gnathifera</taxon>
        <taxon>Rotifera</taxon>
        <taxon>Eurotatoria</taxon>
        <taxon>Monogononta</taxon>
        <taxon>Pseudotrocha</taxon>
        <taxon>Ploima</taxon>
        <taxon>Brachionidae</taxon>
        <taxon>Brachionus</taxon>
    </lineage>
</organism>
<comment type="caution">
    <text evidence="2">The sequence shown here is derived from an EMBL/GenBank/DDBJ whole genome shotgun (WGS) entry which is preliminary data.</text>
</comment>
<evidence type="ECO:0000313" key="3">
    <source>
        <dbReference type="Proteomes" id="UP000276133"/>
    </source>
</evidence>
<dbReference type="AlphaFoldDB" id="A0A3M7PKS5"/>
<reference evidence="2 3" key="1">
    <citation type="journal article" date="2018" name="Sci. Rep.">
        <title>Genomic signatures of local adaptation to the degree of environmental predictability in rotifers.</title>
        <authorList>
            <person name="Franch-Gras L."/>
            <person name="Hahn C."/>
            <person name="Garcia-Roger E.M."/>
            <person name="Carmona M.J."/>
            <person name="Serra M."/>
            <person name="Gomez A."/>
        </authorList>
    </citation>
    <scope>NUCLEOTIDE SEQUENCE [LARGE SCALE GENOMIC DNA]</scope>
    <source>
        <strain evidence="2">HYR1</strain>
    </source>
</reference>
<keyword evidence="3" id="KW-1185">Reference proteome</keyword>
<feature type="region of interest" description="Disordered" evidence="1">
    <location>
        <begin position="30"/>
        <end position="64"/>
    </location>
</feature>
<name>A0A3M7PKS5_BRAPC</name>
<dbReference type="Proteomes" id="UP000276133">
    <property type="component" value="Unassembled WGS sequence"/>
</dbReference>
<sequence>MPYESSKHLLSGPVSFNQSFFTTILTARSNAETPLKTSSNARECLHPSPSMPSSASPAHGKSPA</sequence>
<gene>
    <name evidence="2" type="ORF">BpHYR1_048460</name>
</gene>
<accession>A0A3M7PKS5</accession>
<proteinExistence type="predicted"/>
<evidence type="ECO:0000256" key="1">
    <source>
        <dbReference type="SAM" id="MobiDB-lite"/>
    </source>
</evidence>
<evidence type="ECO:0000313" key="2">
    <source>
        <dbReference type="EMBL" id="RMZ99702.1"/>
    </source>
</evidence>
<feature type="compositionally biased region" description="Low complexity" evidence="1">
    <location>
        <begin position="47"/>
        <end position="58"/>
    </location>
</feature>